<accession>A0ABT8AU30</accession>
<name>A0ABT8AU30_9HYPH</name>
<protein>
    <submittedName>
        <fullName evidence="1">Uncharacterized protein</fullName>
    </submittedName>
</protein>
<dbReference type="EMBL" id="JAUFPT010000074">
    <property type="protein sequence ID" value="MDN3573366.1"/>
    <property type="molecule type" value="Genomic_DNA"/>
</dbReference>
<evidence type="ECO:0000313" key="1">
    <source>
        <dbReference type="EMBL" id="MDN3573366.1"/>
    </source>
</evidence>
<dbReference type="RefSeq" id="WP_290356313.1">
    <property type="nucleotide sequence ID" value="NZ_JAUFPT010000074.1"/>
</dbReference>
<organism evidence="1 2">
    <name type="scientific">Methylobacterium longum</name>
    <dbReference type="NCBI Taxonomy" id="767694"/>
    <lineage>
        <taxon>Bacteria</taxon>
        <taxon>Pseudomonadati</taxon>
        <taxon>Pseudomonadota</taxon>
        <taxon>Alphaproteobacteria</taxon>
        <taxon>Hyphomicrobiales</taxon>
        <taxon>Methylobacteriaceae</taxon>
        <taxon>Methylobacterium</taxon>
    </lineage>
</organism>
<gene>
    <name evidence="1" type="ORF">QWZ18_22430</name>
</gene>
<sequence length="92" mass="10381">MSLKALEARVVRLEAKRGTGRFAHLSYEEAEAALFDRLHRLATAAGGIDELMAEWDATTDPEELALIAQIRSHARDVRESYLEMEARLCPRL</sequence>
<comment type="caution">
    <text evidence="1">The sequence shown here is derived from an EMBL/GenBank/DDBJ whole genome shotgun (WGS) entry which is preliminary data.</text>
</comment>
<keyword evidence="2" id="KW-1185">Reference proteome</keyword>
<dbReference type="Proteomes" id="UP001244297">
    <property type="component" value="Unassembled WGS sequence"/>
</dbReference>
<proteinExistence type="predicted"/>
<reference evidence="2" key="1">
    <citation type="journal article" date="2019" name="Int. J. Syst. Evol. Microbiol.">
        <title>The Global Catalogue of Microorganisms (GCM) 10K type strain sequencing project: providing services to taxonomists for standard genome sequencing and annotation.</title>
        <authorList>
            <consortium name="The Broad Institute Genomics Platform"/>
            <consortium name="The Broad Institute Genome Sequencing Center for Infectious Disease"/>
            <person name="Wu L."/>
            <person name="Ma J."/>
        </authorList>
    </citation>
    <scope>NUCLEOTIDE SEQUENCE [LARGE SCALE GENOMIC DNA]</scope>
    <source>
        <strain evidence="2">CECT 7806</strain>
    </source>
</reference>
<evidence type="ECO:0000313" key="2">
    <source>
        <dbReference type="Proteomes" id="UP001244297"/>
    </source>
</evidence>